<feature type="domain" description="Ig-like" evidence="4">
    <location>
        <begin position="166"/>
        <end position="260"/>
    </location>
</feature>
<evidence type="ECO:0000256" key="1">
    <source>
        <dbReference type="ARBA" id="ARBA00023319"/>
    </source>
</evidence>
<feature type="transmembrane region" description="Helical" evidence="2">
    <location>
        <begin position="393"/>
        <end position="417"/>
    </location>
</feature>
<dbReference type="InterPro" id="IPR013106">
    <property type="entry name" value="Ig_V-set"/>
</dbReference>
<dbReference type="EMBL" id="JADWDJ010000015">
    <property type="protein sequence ID" value="KAG5269121.1"/>
    <property type="molecule type" value="Genomic_DNA"/>
</dbReference>
<dbReference type="Pfam" id="PF07686">
    <property type="entry name" value="V-set"/>
    <property type="match status" value="1"/>
</dbReference>
<feature type="chain" id="PRO_5043775591" description="Ig-like domain-containing protein" evidence="3">
    <location>
        <begin position="19"/>
        <end position="429"/>
    </location>
</feature>
<feature type="signal peptide" evidence="3">
    <location>
        <begin position="1"/>
        <end position="18"/>
    </location>
</feature>
<dbReference type="SMART" id="SM00409">
    <property type="entry name" value="IG"/>
    <property type="match status" value="2"/>
</dbReference>
<name>A0AAV6G6C6_9TELE</name>
<evidence type="ECO:0000313" key="6">
    <source>
        <dbReference type="Proteomes" id="UP000823561"/>
    </source>
</evidence>
<dbReference type="InterPro" id="IPR003597">
    <property type="entry name" value="Ig_C1-set"/>
</dbReference>
<evidence type="ECO:0000256" key="3">
    <source>
        <dbReference type="SAM" id="SignalP"/>
    </source>
</evidence>
<keyword evidence="6" id="KW-1185">Reference proteome</keyword>
<dbReference type="InterPro" id="IPR036179">
    <property type="entry name" value="Ig-like_dom_sf"/>
</dbReference>
<organism evidence="5 6">
    <name type="scientific">Alosa alosa</name>
    <name type="common">allis shad</name>
    <dbReference type="NCBI Taxonomy" id="278164"/>
    <lineage>
        <taxon>Eukaryota</taxon>
        <taxon>Metazoa</taxon>
        <taxon>Chordata</taxon>
        <taxon>Craniata</taxon>
        <taxon>Vertebrata</taxon>
        <taxon>Euteleostomi</taxon>
        <taxon>Actinopterygii</taxon>
        <taxon>Neopterygii</taxon>
        <taxon>Teleostei</taxon>
        <taxon>Clupei</taxon>
        <taxon>Clupeiformes</taxon>
        <taxon>Clupeoidei</taxon>
        <taxon>Clupeidae</taxon>
        <taxon>Alosa</taxon>
    </lineage>
</organism>
<proteinExistence type="predicted"/>
<dbReference type="InterPro" id="IPR007110">
    <property type="entry name" value="Ig-like_dom"/>
</dbReference>
<dbReference type="InterPro" id="IPR003006">
    <property type="entry name" value="Ig/MHC_CS"/>
</dbReference>
<dbReference type="Pfam" id="PF07654">
    <property type="entry name" value="C1-set"/>
    <property type="match status" value="1"/>
</dbReference>
<dbReference type="InterPro" id="IPR013783">
    <property type="entry name" value="Ig-like_fold"/>
</dbReference>
<dbReference type="AlphaFoldDB" id="A0AAV6G6C6"/>
<comment type="caution">
    <text evidence="5">The sequence shown here is derived from an EMBL/GenBank/DDBJ whole genome shotgun (WGS) entry which is preliminary data.</text>
</comment>
<dbReference type="Proteomes" id="UP000823561">
    <property type="component" value="Chromosome 15"/>
</dbReference>
<dbReference type="PANTHER" id="PTHR23411">
    <property type="entry name" value="TAPASIN"/>
    <property type="match status" value="1"/>
</dbReference>
<evidence type="ECO:0000259" key="4">
    <source>
        <dbReference type="PROSITE" id="PS50835"/>
    </source>
</evidence>
<dbReference type="PROSITE" id="PS50835">
    <property type="entry name" value="IG_LIKE"/>
    <property type="match status" value="2"/>
</dbReference>
<dbReference type="PROSITE" id="PS00290">
    <property type="entry name" value="IG_MHC"/>
    <property type="match status" value="1"/>
</dbReference>
<feature type="domain" description="Ig-like" evidence="4">
    <location>
        <begin position="279"/>
        <end position="384"/>
    </location>
</feature>
<gene>
    <name evidence="5" type="ORF">AALO_G00198510</name>
</gene>
<dbReference type="SUPFAM" id="SSF48726">
    <property type="entry name" value="Immunoglobulin"/>
    <property type="match status" value="2"/>
</dbReference>
<keyword evidence="2" id="KW-1133">Transmembrane helix</keyword>
<protein>
    <recommendedName>
        <fullName evidence="4">Ig-like domain-containing protein</fullName>
    </recommendedName>
</protein>
<keyword evidence="3" id="KW-0732">Signal</keyword>
<keyword evidence="2" id="KW-0472">Membrane</keyword>
<dbReference type="InterPro" id="IPR003599">
    <property type="entry name" value="Ig_sub"/>
</dbReference>
<evidence type="ECO:0000256" key="2">
    <source>
        <dbReference type="SAM" id="Phobius"/>
    </source>
</evidence>
<reference evidence="5" key="1">
    <citation type="submission" date="2020-10" db="EMBL/GenBank/DDBJ databases">
        <title>Chromosome-scale genome assembly of the Allis shad, Alosa alosa.</title>
        <authorList>
            <person name="Margot Z."/>
            <person name="Christophe K."/>
            <person name="Cabau C."/>
            <person name="Louis A."/>
            <person name="Berthelot C."/>
            <person name="Parey E."/>
            <person name="Roest Crollius H."/>
            <person name="Montfort J."/>
            <person name="Robinson-Rechavi M."/>
            <person name="Bucao C."/>
            <person name="Bouchez O."/>
            <person name="Gislard M."/>
            <person name="Lluch J."/>
            <person name="Milhes M."/>
            <person name="Lampietro C."/>
            <person name="Lopez Roques C."/>
            <person name="Donnadieu C."/>
            <person name="Braasch I."/>
            <person name="Desvignes T."/>
            <person name="Postlethwait J."/>
            <person name="Bobe J."/>
            <person name="Guiguen Y."/>
        </authorList>
    </citation>
    <scope>NUCLEOTIDE SEQUENCE</scope>
    <source>
        <strain evidence="5">M-15738</strain>
        <tissue evidence="5">Blood</tissue>
    </source>
</reference>
<evidence type="ECO:0000313" key="5">
    <source>
        <dbReference type="EMBL" id="KAG5269121.1"/>
    </source>
</evidence>
<dbReference type="InterPro" id="IPR050380">
    <property type="entry name" value="Immune_Resp_Modulators"/>
</dbReference>
<dbReference type="SMART" id="SM00407">
    <property type="entry name" value="IGc1"/>
    <property type="match status" value="1"/>
</dbReference>
<keyword evidence="2" id="KW-0812">Transmembrane</keyword>
<accession>A0AAV6G6C6</accession>
<keyword evidence="1" id="KW-0393">Immunoglobulin domain</keyword>
<dbReference type="Gene3D" id="2.60.40.10">
    <property type="entry name" value="Immunoglobulins"/>
    <property type="match status" value="2"/>
</dbReference>
<sequence>MILSGLLPVLFFTAVVSSQSVHEVPWLPCEFVDEYFVTNEEGHKETKYHHRDAGLQFGQLGDSLVHSDLITFLVTASKVDMRRYVKGGVDTLQCEVRRHSTEGIQMRWPGLGAQEHDVWFTCTLRHTEGLFVITTFLRHSPNVPNDMQPDSEQRISVEDKDTISTTAVMVVLSNTPSVDVGLMKEQTLNCEYAVDHKSAHLTVEWRLQRRGDRTKLFSYSSRTGKSEGTGVSVKALSRGDASLKIPLTKQASEGTYICSVYVPPLYGSHDISLQIMEPPRVSLTVSSELSLVAGAEQKVLCEATGYYPLDVHIEWLKESLTPGTSRMPEVLKVVMFSSHRHHMDGTYSLSAFFLLKPTLQDSGYRYTCRVSHVALRVPIRKSFTLSVTEESSVLWYVFSVGFIVAMIGILCLLLSKLQTVREANKRKPY</sequence>